<evidence type="ECO:0000313" key="3">
    <source>
        <dbReference type="Proteomes" id="UP001196413"/>
    </source>
</evidence>
<evidence type="ECO:0000259" key="1">
    <source>
        <dbReference type="Pfam" id="PF10474"/>
    </source>
</evidence>
<dbReference type="GO" id="GO:0032456">
    <property type="term" value="P:endocytic recycling"/>
    <property type="evidence" value="ECO:0007669"/>
    <property type="project" value="InterPro"/>
</dbReference>
<evidence type="ECO:0000313" key="2">
    <source>
        <dbReference type="EMBL" id="KAJ1373913.1"/>
    </source>
</evidence>
<keyword evidence="3" id="KW-1185">Reference proteome</keyword>
<name>A0AAD5WLP1_PARTN</name>
<dbReference type="InterPro" id="IPR019514">
    <property type="entry name" value="Syndetin_C"/>
</dbReference>
<feature type="domain" description="Syndetin C-terminal" evidence="1">
    <location>
        <begin position="125"/>
        <end position="356"/>
    </location>
</feature>
<dbReference type="GO" id="GO:0005829">
    <property type="term" value="C:cytosol"/>
    <property type="evidence" value="ECO:0007669"/>
    <property type="project" value="GOC"/>
</dbReference>
<reference evidence="2" key="1">
    <citation type="submission" date="2021-06" db="EMBL/GenBank/DDBJ databases">
        <title>Parelaphostrongylus tenuis whole genome reference sequence.</title>
        <authorList>
            <person name="Garwood T.J."/>
            <person name="Larsen P.A."/>
            <person name="Fountain-Jones N.M."/>
            <person name="Garbe J.R."/>
            <person name="Macchietto M.G."/>
            <person name="Kania S.A."/>
            <person name="Gerhold R.W."/>
            <person name="Richards J.E."/>
            <person name="Wolf T.M."/>
        </authorList>
    </citation>
    <scope>NUCLEOTIDE SEQUENCE</scope>
    <source>
        <strain evidence="2">MNPRO001-30</strain>
        <tissue evidence="2">Meninges</tissue>
    </source>
</reference>
<dbReference type="PANTHER" id="PTHR13258:SF0">
    <property type="entry name" value="SYNDETIN"/>
    <property type="match status" value="1"/>
</dbReference>
<accession>A0AAD5WLP1</accession>
<organism evidence="2 3">
    <name type="scientific">Parelaphostrongylus tenuis</name>
    <name type="common">Meningeal worm</name>
    <dbReference type="NCBI Taxonomy" id="148309"/>
    <lineage>
        <taxon>Eukaryota</taxon>
        <taxon>Metazoa</taxon>
        <taxon>Ecdysozoa</taxon>
        <taxon>Nematoda</taxon>
        <taxon>Chromadorea</taxon>
        <taxon>Rhabditida</taxon>
        <taxon>Rhabditina</taxon>
        <taxon>Rhabditomorpha</taxon>
        <taxon>Strongyloidea</taxon>
        <taxon>Metastrongylidae</taxon>
        <taxon>Parelaphostrongylus</taxon>
    </lineage>
</organism>
<comment type="caution">
    <text evidence="2">The sequence shown here is derived from an EMBL/GenBank/DDBJ whole genome shotgun (WGS) entry which is preliminary data.</text>
</comment>
<proteinExistence type="predicted"/>
<dbReference type="GO" id="GO:0042147">
    <property type="term" value="P:retrograde transport, endosome to Golgi"/>
    <property type="evidence" value="ECO:0007669"/>
    <property type="project" value="InterPro"/>
</dbReference>
<dbReference type="AlphaFoldDB" id="A0AAD5WLP1"/>
<dbReference type="GO" id="GO:0000149">
    <property type="term" value="F:SNARE binding"/>
    <property type="evidence" value="ECO:0007669"/>
    <property type="project" value="TreeGrafter"/>
</dbReference>
<protein>
    <recommendedName>
        <fullName evidence="1">Syndetin C-terminal domain-containing protein</fullName>
    </recommendedName>
</protein>
<sequence length="358" mass="40704">MVESIEQMPTNICNTALNLLRFLVSIMYECRYIRMTSLLPSISEYSIPALTELFEYFFYGIILFFGSDGPGAEDAVVKLKAVLDEISAHFLFGEAGSSNKLPEERLRFATPKICVGLDLSNFDQLYGIAERIVAVESVEFVARQLYLVRPVMESLLPKQSEKITSSLDRFYGSVLSVVGDTRCLVYSCVTSRALNFSLLIRAISNTKWDVDELQSHHSGYVDIVIKDFQEFSLRLERATKSIHVSDSVRTLLWDQTIFYTFKALVQGYCESGRCSTEGRALMQLDFQHLLLKLEPICGLHPIPHCSFVEGYIKAFYLPENGLEEWIHKHSEYTSKQMISLLGVATHVSRKARTRIIML</sequence>
<dbReference type="EMBL" id="JAHQIW010007363">
    <property type="protein sequence ID" value="KAJ1373913.1"/>
    <property type="molecule type" value="Genomic_DNA"/>
</dbReference>
<dbReference type="Proteomes" id="UP001196413">
    <property type="component" value="Unassembled WGS sequence"/>
</dbReference>
<dbReference type="InterPro" id="IPR040047">
    <property type="entry name" value="VPS50"/>
</dbReference>
<dbReference type="PANTHER" id="PTHR13258">
    <property type="entry name" value="SYNDETIN"/>
    <property type="match status" value="1"/>
</dbReference>
<dbReference type="Pfam" id="PF10474">
    <property type="entry name" value="Syndetin_C"/>
    <property type="match status" value="1"/>
</dbReference>
<gene>
    <name evidence="2" type="ORF">KIN20_036458</name>
</gene>
<dbReference type="GO" id="GO:1990745">
    <property type="term" value="C:EARP complex"/>
    <property type="evidence" value="ECO:0007669"/>
    <property type="project" value="InterPro"/>
</dbReference>